<dbReference type="AlphaFoldDB" id="A0A5N5MNG3"/>
<dbReference type="Proteomes" id="UP000326939">
    <property type="component" value="Chromosome 5"/>
</dbReference>
<name>A0A5N5MNG3_9ROSI</name>
<dbReference type="PANTHER" id="PTHR31969">
    <property type="entry name" value="GEM-LIKE PROTEIN 2"/>
    <property type="match status" value="1"/>
</dbReference>
<feature type="domain" description="GRAM" evidence="2">
    <location>
        <begin position="104"/>
        <end position="182"/>
    </location>
</feature>
<comment type="similarity">
    <text evidence="1">Belongs to the GEM family.</text>
</comment>
<evidence type="ECO:0000256" key="1">
    <source>
        <dbReference type="ARBA" id="ARBA00009414"/>
    </source>
</evidence>
<keyword evidence="4" id="KW-1185">Reference proteome</keyword>
<dbReference type="SMART" id="SM00568">
    <property type="entry name" value="GRAM"/>
    <property type="match status" value="1"/>
</dbReference>
<organism evidence="3 4">
    <name type="scientific">Salix brachista</name>
    <dbReference type="NCBI Taxonomy" id="2182728"/>
    <lineage>
        <taxon>Eukaryota</taxon>
        <taxon>Viridiplantae</taxon>
        <taxon>Streptophyta</taxon>
        <taxon>Embryophyta</taxon>
        <taxon>Tracheophyta</taxon>
        <taxon>Spermatophyta</taxon>
        <taxon>Magnoliopsida</taxon>
        <taxon>eudicotyledons</taxon>
        <taxon>Gunneridae</taxon>
        <taxon>Pentapetalae</taxon>
        <taxon>rosids</taxon>
        <taxon>fabids</taxon>
        <taxon>Malpighiales</taxon>
        <taxon>Salicaceae</taxon>
        <taxon>Saliceae</taxon>
        <taxon>Salix</taxon>
    </lineage>
</organism>
<dbReference type="Gene3D" id="2.30.29.30">
    <property type="entry name" value="Pleckstrin-homology domain (PH domain)/Phosphotyrosine-binding domain (PTB)"/>
    <property type="match status" value="1"/>
</dbReference>
<protein>
    <recommendedName>
        <fullName evidence="2">GRAM domain-containing protein</fullName>
    </recommendedName>
</protein>
<proteinExistence type="inferred from homology"/>
<dbReference type="InterPro" id="IPR037848">
    <property type="entry name" value="GEM-like"/>
</dbReference>
<comment type="caution">
    <text evidence="3">The sequence shown here is derived from an EMBL/GenBank/DDBJ whole genome shotgun (WGS) entry which is preliminary data.</text>
</comment>
<sequence length="317" mass="35846">MKTSQKQVPGIPIRSAAYSVEKRPRLLLEHPEQRYIPTPANKSLTCKQNKTDSVLKRMNKLGKTADKFAHGIREHVKLGTRITETLIGKLSLGARIIQVGGVKKVFRQLFGVSEGERLLRVCQCYLSTTAGPIAGLLFTSTEKIAFCSERSIKLSSPEGKLTRIHYKVVIPLRKIKTASQRENVKKPSEKYIEVVTVDDFDFWFMGFFSYQKAFKFQFFSSRIFIGEPDTQLDHGVTVVGNKVSKRNKVLVGEELVWCVMQRNVSAKEGLNVIAMRSSYTPLSDVSISQQMPPQLTLCFYHLSERENSVSVISSYDE</sequence>
<dbReference type="EMBL" id="VDCV01000005">
    <property type="protein sequence ID" value="KAB5556609.1"/>
    <property type="molecule type" value="Genomic_DNA"/>
</dbReference>
<accession>A0A5N5MNG3</accession>
<gene>
    <name evidence="3" type="ORF">DKX38_007518</name>
</gene>
<dbReference type="InterPro" id="IPR004182">
    <property type="entry name" value="GRAM"/>
</dbReference>
<evidence type="ECO:0000259" key="2">
    <source>
        <dbReference type="SMART" id="SM00568"/>
    </source>
</evidence>
<dbReference type="InterPro" id="IPR011993">
    <property type="entry name" value="PH-like_dom_sf"/>
</dbReference>
<evidence type="ECO:0000313" key="3">
    <source>
        <dbReference type="EMBL" id="KAB5556609.1"/>
    </source>
</evidence>
<evidence type="ECO:0000313" key="4">
    <source>
        <dbReference type="Proteomes" id="UP000326939"/>
    </source>
</evidence>
<dbReference type="Pfam" id="PF02893">
    <property type="entry name" value="GRAM"/>
    <property type="match status" value="1"/>
</dbReference>
<reference evidence="4" key="1">
    <citation type="journal article" date="2019" name="Gigascience">
        <title>De novo genome assembly of the endangered Acer yangbiense, a plant species with extremely small populations endemic to Yunnan Province, China.</title>
        <authorList>
            <person name="Yang J."/>
            <person name="Wariss H.M."/>
            <person name="Tao L."/>
            <person name="Zhang R."/>
            <person name="Yun Q."/>
            <person name="Hollingsworth P."/>
            <person name="Dao Z."/>
            <person name="Luo G."/>
            <person name="Guo H."/>
            <person name="Ma Y."/>
            <person name="Sun W."/>
        </authorList>
    </citation>
    <scope>NUCLEOTIDE SEQUENCE [LARGE SCALE GENOMIC DNA]</scope>
    <source>
        <strain evidence="4">cv. br00</strain>
    </source>
</reference>